<evidence type="ECO:0000313" key="2">
    <source>
        <dbReference type="EMBL" id="KAK8389054.1"/>
    </source>
</evidence>
<evidence type="ECO:0000256" key="1">
    <source>
        <dbReference type="SAM" id="MobiDB-lite"/>
    </source>
</evidence>
<reference evidence="2 3" key="1">
    <citation type="submission" date="2023-03" db="EMBL/GenBank/DDBJ databases">
        <title>High-quality genome of Scylla paramamosain provides insights in environmental adaptation.</title>
        <authorList>
            <person name="Zhang L."/>
        </authorList>
    </citation>
    <scope>NUCLEOTIDE SEQUENCE [LARGE SCALE GENOMIC DNA]</scope>
    <source>
        <strain evidence="2">LZ_2023a</strain>
        <tissue evidence="2">Muscle</tissue>
    </source>
</reference>
<organism evidence="2 3">
    <name type="scientific">Scylla paramamosain</name>
    <name type="common">Mud crab</name>
    <dbReference type="NCBI Taxonomy" id="85552"/>
    <lineage>
        <taxon>Eukaryota</taxon>
        <taxon>Metazoa</taxon>
        <taxon>Ecdysozoa</taxon>
        <taxon>Arthropoda</taxon>
        <taxon>Crustacea</taxon>
        <taxon>Multicrustacea</taxon>
        <taxon>Malacostraca</taxon>
        <taxon>Eumalacostraca</taxon>
        <taxon>Eucarida</taxon>
        <taxon>Decapoda</taxon>
        <taxon>Pleocyemata</taxon>
        <taxon>Brachyura</taxon>
        <taxon>Eubrachyura</taxon>
        <taxon>Portunoidea</taxon>
        <taxon>Portunidae</taxon>
        <taxon>Portuninae</taxon>
        <taxon>Scylla</taxon>
    </lineage>
</organism>
<feature type="region of interest" description="Disordered" evidence="1">
    <location>
        <begin position="56"/>
        <end position="76"/>
    </location>
</feature>
<evidence type="ECO:0000313" key="3">
    <source>
        <dbReference type="Proteomes" id="UP001487740"/>
    </source>
</evidence>
<name>A0AAW0TMW8_SCYPA</name>
<gene>
    <name evidence="2" type="ORF">O3P69_020789</name>
</gene>
<proteinExistence type="predicted"/>
<protein>
    <submittedName>
        <fullName evidence="2">Uncharacterized protein</fullName>
    </submittedName>
</protein>
<keyword evidence="3" id="KW-1185">Reference proteome</keyword>
<comment type="caution">
    <text evidence="2">The sequence shown here is derived from an EMBL/GenBank/DDBJ whole genome shotgun (WGS) entry which is preliminary data.</text>
</comment>
<accession>A0AAW0TMW8</accession>
<dbReference type="EMBL" id="JARAKH010000028">
    <property type="protein sequence ID" value="KAK8389054.1"/>
    <property type="molecule type" value="Genomic_DNA"/>
</dbReference>
<dbReference type="Proteomes" id="UP001487740">
    <property type="component" value="Unassembled WGS sequence"/>
</dbReference>
<dbReference type="AlphaFoldDB" id="A0AAW0TMW8"/>
<sequence length="76" mass="9139">MQNTTTFPVSQQHDRHYACQEDVGCSHHYIFYNTFRVHFRPPKCCSRVMCWEPRDGQAADHEHEARREQTKETLCR</sequence>